<feature type="compositionally biased region" description="Basic and acidic residues" evidence="1">
    <location>
        <begin position="42"/>
        <end position="72"/>
    </location>
</feature>
<gene>
    <name evidence="3" type="ORF">Voc01_048050</name>
</gene>
<evidence type="ECO:0000313" key="3">
    <source>
        <dbReference type="EMBL" id="GIJ69888.1"/>
    </source>
</evidence>
<feature type="region of interest" description="Disordered" evidence="1">
    <location>
        <begin position="41"/>
        <end position="82"/>
    </location>
</feature>
<keyword evidence="2" id="KW-0472">Membrane</keyword>
<dbReference type="AlphaFoldDB" id="A0A8J3ZVG3"/>
<reference evidence="3" key="1">
    <citation type="submission" date="2021-01" db="EMBL/GenBank/DDBJ databases">
        <title>Whole genome shotgun sequence of Virgisporangium ochraceum NBRC 16418.</title>
        <authorList>
            <person name="Komaki H."/>
            <person name="Tamura T."/>
        </authorList>
    </citation>
    <scope>NUCLEOTIDE SEQUENCE</scope>
    <source>
        <strain evidence="3">NBRC 16418</strain>
    </source>
</reference>
<organism evidence="3 4">
    <name type="scientific">Virgisporangium ochraceum</name>
    <dbReference type="NCBI Taxonomy" id="65505"/>
    <lineage>
        <taxon>Bacteria</taxon>
        <taxon>Bacillati</taxon>
        <taxon>Actinomycetota</taxon>
        <taxon>Actinomycetes</taxon>
        <taxon>Micromonosporales</taxon>
        <taxon>Micromonosporaceae</taxon>
        <taxon>Virgisporangium</taxon>
    </lineage>
</organism>
<keyword evidence="2" id="KW-1133">Transmembrane helix</keyword>
<sequence>MPRVKLTDTWQFWIAMITLGLALIGAVTGVVSLRRQTVMGERSARAAERSADEAAEANKHGMRAADEAEKATHASVRSADSADISAGEARTITRIEAGRRHDELGPSVSVRFIWRPSQAGGQIYALVKNTGQRDLLVLPVQEWETGGETTLSDTVLYAGHEKRIAYAQFRLGQLGQLAFSPSQWDDRLNAFGAQDNVIRNELAAELERAGTNVGYLSLRYRSPDDCPCNTSPPSADYGHWSTRHYVTELDI</sequence>
<evidence type="ECO:0000256" key="2">
    <source>
        <dbReference type="SAM" id="Phobius"/>
    </source>
</evidence>
<dbReference type="EMBL" id="BOPH01000069">
    <property type="protein sequence ID" value="GIJ69888.1"/>
    <property type="molecule type" value="Genomic_DNA"/>
</dbReference>
<keyword evidence="2" id="KW-0812">Transmembrane</keyword>
<feature type="transmembrane region" description="Helical" evidence="2">
    <location>
        <begin position="12"/>
        <end position="33"/>
    </location>
</feature>
<dbReference type="Proteomes" id="UP000635606">
    <property type="component" value="Unassembled WGS sequence"/>
</dbReference>
<accession>A0A8J3ZVG3</accession>
<evidence type="ECO:0000256" key="1">
    <source>
        <dbReference type="SAM" id="MobiDB-lite"/>
    </source>
</evidence>
<name>A0A8J3ZVG3_9ACTN</name>
<protein>
    <submittedName>
        <fullName evidence="3">Uncharacterized protein</fullName>
    </submittedName>
</protein>
<evidence type="ECO:0000313" key="4">
    <source>
        <dbReference type="Proteomes" id="UP000635606"/>
    </source>
</evidence>
<comment type="caution">
    <text evidence="3">The sequence shown here is derived from an EMBL/GenBank/DDBJ whole genome shotgun (WGS) entry which is preliminary data.</text>
</comment>
<proteinExistence type="predicted"/>
<keyword evidence="4" id="KW-1185">Reference proteome</keyword>